<protein>
    <submittedName>
        <fullName evidence="2">17304_t:CDS:1</fullName>
    </submittedName>
</protein>
<feature type="non-terminal residue" evidence="2">
    <location>
        <position position="213"/>
    </location>
</feature>
<feature type="region of interest" description="Disordered" evidence="1">
    <location>
        <begin position="78"/>
        <end position="100"/>
    </location>
</feature>
<proteinExistence type="predicted"/>
<feature type="compositionally biased region" description="Low complexity" evidence="1">
    <location>
        <begin position="135"/>
        <end position="146"/>
    </location>
</feature>
<dbReference type="AlphaFoldDB" id="A0A9N9IFH8"/>
<feature type="region of interest" description="Disordered" evidence="1">
    <location>
        <begin position="135"/>
        <end position="181"/>
    </location>
</feature>
<name>A0A9N9IFH8_9GLOM</name>
<accession>A0A9N9IFH8</accession>
<reference evidence="2" key="1">
    <citation type="submission" date="2021-06" db="EMBL/GenBank/DDBJ databases">
        <authorList>
            <person name="Kallberg Y."/>
            <person name="Tangrot J."/>
            <person name="Rosling A."/>
        </authorList>
    </citation>
    <scope>NUCLEOTIDE SEQUENCE</scope>
    <source>
        <strain evidence="2">UK204</strain>
    </source>
</reference>
<comment type="caution">
    <text evidence="2">The sequence shown here is derived from an EMBL/GenBank/DDBJ whole genome shotgun (WGS) entry which is preliminary data.</text>
</comment>
<dbReference type="EMBL" id="CAJVPQ010012987">
    <property type="protein sequence ID" value="CAG8733953.1"/>
    <property type="molecule type" value="Genomic_DNA"/>
</dbReference>
<keyword evidence="3" id="KW-1185">Reference proteome</keyword>
<gene>
    <name evidence="2" type="ORF">FCALED_LOCUS15170</name>
</gene>
<feature type="compositionally biased region" description="Low complexity" evidence="1">
    <location>
        <begin position="164"/>
        <end position="177"/>
    </location>
</feature>
<evidence type="ECO:0000313" key="2">
    <source>
        <dbReference type="EMBL" id="CAG8733953.1"/>
    </source>
</evidence>
<dbReference type="Proteomes" id="UP000789570">
    <property type="component" value="Unassembled WGS sequence"/>
</dbReference>
<evidence type="ECO:0000313" key="3">
    <source>
        <dbReference type="Proteomes" id="UP000789570"/>
    </source>
</evidence>
<sequence>GSNESSPGMTLLMNILFEYVNDDDETLQGMSFFDNANELERGGIPSRIPRKVTFNTSNDRRSPFPIRVENIQQLVASTLSSNQSSRPSNLRVTTPSVGNTNSGLSLGNPYNFFQATQYSRIFDPLVPLDPLQNSNPSTTSSFTTANCNRGNNTMRHRNVTTKGTPQSTTSVPSSQPSNNINTSQPILTPQLAIIPVGENNDNVYLQVIQGLAG</sequence>
<evidence type="ECO:0000256" key="1">
    <source>
        <dbReference type="SAM" id="MobiDB-lite"/>
    </source>
</evidence>
<organism evidence="2 3">
    <name type="scientific">Funneliformis caledonium</name>
    <dbReference type="NCBI Taxonomy" id="1117310"/>
    <lineage>
        <taxon>Eukaryota</taxon>
        <taxon>Fungi</taxon>
        <taxon>Fungi incertae sedis</taxon>
        <taxon>Mucoromycota</taxon>
        <taxon>Glomeromycotina</taxon>
        <taxon>Glomeromycetes</taxon>
        <taxon>Glomerales</taxon>
        <taxon>Glomeraceae</taxon>
        <taxon>Funneliformis</taxon>
    </lineage>
</organism>